<dbReference type="Proteomes" id="UP001482620">
    <property type="component" value="Unassembled WGS sequence"/>
</dbReference>
<dbReference type="InterPro" id="IPR003599">
    <property type="entry name" value="Ig_sub"/>
</dbReference>
<evidence type="ECO:0000256" key="3">
    <source>
        <dbReference type="ARBA" id="ARBA00022729"/>
    </source>
</evidence>
<dbReference type="InterPro" id="IPR036179">
    <property type="entry name" value="Ig-like_dom_sf"/>
</dbReference>
<reference evidence="9 10" key="1">
    <citation type="submission" date="2021-06" db="EMBL/GenBank/DDBJ databases">
        <authorList>
            <person name="Palmer J.M."/>
        </authorList>
    </citation>
    <scope>NUCLEOTIDE SEQUENCE [LARGE SCALE GENOMIC DNA]</scope>
    <source>
        <strain evidence="10">if_2019</strain>
        <tissue evidence="9">Muscle</tissue>
    </source>
</reference>
<keyword evidence="7" id="KW-0325">Glycoprotein</keyword>
<evidence type="ECO:0000256" key="7">
    <source>
        <dbReference type="ARBA" id="ARBA00023180"/>
    </source>
</evidence>
<dbReference type="InterPro" id="IPR007110">
    <property type="entry name" value="Ig-like_dom"/>
</dbReference>
<evidence type="ECO:0000256" key="2">
    <source>
        <dbReference type="ARBA" id="ARBA00022475"/>
    </source>
</evidence>
<proteinExistence type="predicted"/>
<protein>
    <recommendedName>
        <fullName evidence="8">Ig-like domain-containing protein</fullName>
    </recommendedName>
</protein>
<dbReference type="CDD" id="cd00099">
    <property type="entry name" value="IgV"/>
    <property type="match status" value="1"/>
</dbReference>
<dbReference type="Pfam" id="PF07686">
    <property type="entry name" value="V-set"/>
    <property type="match status" value="1"/>
</dbReference>
<dbReference type="InterPro" id="IPR052051">
    <property type="entry name" value="TCR_complex_component"/>
</dbReference>
<keyword evidence="5" id="KW-0472">Membrane</keyword>
<keyword evidence="10" id="KW-1185">Reference proteome</keyword>
<comment type="subcellular location">
    <subcellularLocation>
        <location evidence="1">Cell membrane</location>
    </subcellularLocation>
</comment>
<keyword evidence="2" id="KW-1003">Cell membrane</keyword>
<keyword evidence="4" id="KW-0391">Immunity</keyword>
<keyword evidence="3" id="KW-0732">Signal</keyword>
<evidence type="ECO:0000256" key="6">
    <source>
        <dbReference type="ARBA" id="ARBA00023157"/>
    </source>
</evidence>
<dbReference type="PANTHER" id="PTHR19433:SF111">
    <property type="entry name" value="T CELL RECEPTOR ALPHA VARIABLE 4"/>
    <property type="match status" value="1"/>
</dbReference>
<sequence length="176" mass="20009">MLLVQLKAELRCREDGDFAVAAPSVWNKLPLEIKMIALLGTLLLVHCGYTFILVKPVLQGEPVTFNCDLPDIEITRRQVHWYKQSPGDTLRLIVILTMRHQKPAASELASEFHDSRWLIDNNKTFSSLKIVSATPEDEGTYHCAVMDWIGTNKWNGTYLIVKGKLYDLSSYKNTCL</sequence>
<evidence type="ECO:0000256" key="1">
    <source>
        <dbReference type="ARBA" id="ARBA00004236"/>
    </source>
</evidence>
<evidence type="ECO:0000313" key="10">
    <source>
        <dbReference type="Proteomes" id="UP001482620"/>
    </source>
</evidence>
<gene>
    <name evidence="9" type="ORF">ILYODFUR_025498</name>
</gene>
<dbReference type="PANTHER" id="PTHR19433">
    <property type="entry name" value="T-CELL RECEPTOR ALPHA CHAIN V REGION-RELATED"/>
    <property type="match status" value="1"/>
</dbReference>
<dbReference type="SUPFAM" id="SSF48726">
    <property type="entry name" value="Immunoglobulin"/>
    <property type="match status" value="1"/>
</dbReference>
<keyword evidence="6" id="KW-1015">Disulfide bond</keyword>
<name>A0ABV0T0B5_9TELE</name>
<evidence type="ECO:0000256" key="5">
    <source>
        <dbReference type="ARBA" id="ARBA00023136"/>
    </source>
</evidence>
<feature type="domain" description="Ig-like" evidence="8">
    <location>
        <begin position="59"/>
        <end position="145"/>
    </location>
</feature>
<dbReference type="SMART" id="SM00406">
    <property type="entry name" value="IGv"/>
    <property type="match status" value="1"/>
</dbReference>
<comment type="caution">
    <text evidence="9">The sequence shown here is derived from an EMBL/GenBank/DDBJ whole genome shotgun (WGS) entry which is preliminary data.</text>
</comment>
<dbReference type="PROSITE" id="PS50835">
    <property type="entry name" value="IG_LIKE"/>
    <property type="match status" value="1"/>
</dbReference>
<dbReference type="Gene3D" id="2.60.40.10">
    <property type="entry name" value="Immunoglobulins"/>
    <property type="match status" value="1"/>
</dbReference>
<dbReference type="InterPro" id="IPR013783">
    <property type="entry name" value="Ig-like_fold"/>
</dbReference>
<evidence type="ECO:0000256" key="4">
    <source>
        <dbReference type="ARBA" id="ARBA00022859"/>
    </source>
</evidence>
<dbReference type="InterPro" id="IPR013106">
    <property type="entry name" value="Ig_V-set"/>
</dbReference>
<evidence type="ECO:0000313" key="9">
    <source>
        <dbReference type="EMBL" id="MEQ2226234.1"/>
    </source>
</evidence>
<evidence type="ECO:0000259" key="8">
    <source>
        <dbReference type="PROSITE" id="PS50835"/>
    </source>
</evidence>
<dbReference type="EMBL" id="JAHRIQ010014708">
    <property type="protein sequence ID" value="MEQ2226234.1"/>
    <property type="molecule type" value="Genomic_DNA"/>
</dbReference>
<dbReference type="SMART" id="SM00409">
    <property type="entry name" value="IG"/>
    <property type="match status" value="1"/>
</dbReference>
<organism evidence="9 10">
    <name type="scientific">Ilyodon furcidens</name>
    <name type="common">goldbreast splitfin</name>
    <dbReference type="NCBI Taxonomy" id="33524"/>
    <lineage>
        <taxon>Eukaryota</taxon>
        <taxon>Metazoa</taxon>
        <taxon>Chordata</taxon>
        <taxon>Craniata</taxon>
        <taxon>Vertebrata</taxon>
        <taxon>Euteleostomi</taxon>
        <taxon>Actinopterygii</taxon>
        <taxon>Neopterygii</taxon>
        <taxon>Teleostei</taxon>
        <taxon>Neoteleostei</taxon>
        <taxon>Acanthomorphata</taxon>
        <taxon>Ovalentaria</taxon>
        <taxon>Atherinomorphae</taxon>
        <taxon>Cyprinodontiformes</taxon>
        <taxon>Goodeidae</taxon>
        <taxon>Ilyodon</taxon>
    </lineage>
</organism>
<accession>A0ABV0T0B5</accession>